<accession>A0A3N9TGA3</accession>
<keyword evidence="1" id="KW-0132">Cell division</keyword>
<evidence type="ECO:0000313" key="6">
    <source>
        <dbReference type="Proteomes" id="UP000281112"/>
    </source>
</evidence>
<keyword evidence="1" id="KW-0732">Signal</keyword>
<feature type="coiled-coil region" evidence="1">
    <location>
        <begin position="209"/>
        <end position="239"/>
    </location>
</feature>
<dbReference type="OrthoDB" id="9768142at2"/>
<comment type="similarity">
    <text evidence="1">Belongs to the CpoB family.</text>
</comment>
<comment type="subcellular location">
    <subcellularLocation>
        <location evidence="1">Periplasm</location>
    </subcellularLocation>
</comment>
<dbReference type="GO" id="GO:0043093">
    <property type="term" value="P:FtsZ-dependent cytokinesis"/>
    <property type="evidence" value="ECO:0007669"/>
    <property type="project" value="UniProtKB-UniRule"/>
</dbReference>
<reference evidence="5 6" key="1">
    <citation type="submission" date="2018-11" db="EMBL/GenBank/DDBJ databases">
        <title>Vibrio LJC006 sp. nov., isolated from seawater during the bloom of the enteromorpha.</title>
        <authorList>
            <person name="Liang J."/>
        </authorList>
    </citation>
    <scope>NUCLEOTIDE SEQUENCE [LARGE SCALE GENOMIC DNA]</scope>
    <source>
        <strain evidence="5 6">LJC006</strain>
    </source>
</reference>
<dbReference type="SMART" id="SM00028">
    <property type="entry name" value="TPR"/>
    <property type="match status" value="2"/>
</dbReference>
<feature type="repeat" description="TPR" evidence="2">
    <location>
        <begin position="174"/>
        <end position="207"/>
    </location>
</feature>
<dbReference type="GO" id="GO:0070206">
    <property type="term" value="P:protein trimerization"/>
    <property type="evidence" value="ECO:0007669"/>
    <property type="project" value="InterPro"/>
</dbReference>
<evidence type="ECO:0000313" key="5">
    <source>
        <dbReference type="EMBL" id="RQW63298.1"/>
    </source>
</evidence>
<feature type="repeat" description="TPR" evidence="2">
    <location>
        <begin position="210"/>
        <end position="243"/>
    </location>
</feature>
<feature type="domain" description="YbgF trimerisation" evidence="4">
    <location>
        <begin position="44"/>
        <end position="115"/>
    </location>
</feature>
<evidence type="ECO:0000259" key="4">
    <source>
        <dbReference type="Pfam" id="PF16331"/>
    </source>
</evidence>
<dbReference type="AlphaFoldDB" id="A0A3N9TGA3"/>
<keyword evidence="1" id="KW-0131">Cell cycle</keyword>
<dbReference type="SUPFAM" id="SSF48452">
    <property type="entry name" value="TPR-like"/>
    <property type="match status" value="1"/>
</dbReference>
<dbReference type="Gene3D" id="1.20.5.110">
    <property type="match status" value="1"/>
</dbReference>
<proteinExistence type="inferred from homology"/>
<evidence type="ECO:0000256" key="3">
    <source>
        <dbReference type="SAM" id="MobiDB-lite"/>
    </source>
</evidence>
<dbReference type="InterPro" id="IPR014162">
    <property type="entry name" value="CpoB_C"/>
</dbReference>
<name>A0A3N9TGA3_9VIBR</name>
<dbReference type="NCBIfam" id="TIGR02795">
    <property type="entry name" value="tol_pal_ybgF"/>
    <property type="match status" value="1"/>
</dbReference>
<evidence type="ECO:0000256" key="2">
    <source>
        <dbReference type="PROSITE-ProRule" id="PRU00339"/>
    </source>
</evidence>
<dbReference type="Pfam" id="PF13174">
    <property type="entry name" value="TPR_6"/>
    <property type="match status" value="1"/>
</dbReference>
<comment type="caution">
    <text evidence="5">The sequence shown here is derived from an EMBL/GenBank/DDBJ whole genome shotgun (WGS) entry which is preliminary data.</text>
</comment>
<dbReference type="RefSeq" id="WP_124936767.1">
    <property type="nucleotide sequence ID" value="NZ_RJVQ01000003.1"/>
</dbReference>
<dbReference type="Pfam" id="PF16331">
    <property type="entry name" value="TolA_bind_tri"/>
    <property type="match status" value="1"/>
</dbReference>
<dbReference type="InterPro" id="IPR019734">
    <property type="entry name" value="TPR_rpt"/>
</dbReference>
<organism evidence="5 6">
    <name type="scientific">Vibrio viridaestus</name>
    <dbReference type="NCBI Taxonomy" id="2487322"/>
    <lineage>
        <taxon>Bacteria</taxon>
        <taxon>Pseudomonadati</taxon>
        <taxon>Pseudomonadota</taxon>
        <taxon>Gammaproteobacteria</taxon>
        <taxon>Vibrionales</taxon>
        <taxon>Vibrionaceae</taxon>
        <taxon>Vibrio</taxon>
    </lineage>
</organism>
<sequence length="255" mass="28437" precursor="true">MYSNFKRLTAFVLLASAASSVLAAPAPVTDIDSSSSSNSSSQPETALQRLERLLRNQNHVQLQMQQQLDDMTGEIQNLRGQVERNSHDVSQILDRQKELFVELDKLRQQQSAPKAEVTPTPDDTGDSSNYVASGTEQQAYQDAVDLILKKRDYSGAIAAFNKFREDYPDSTFTPNAYYWLGQLYFAQKDNAKAISSFESVLTFKSSNKRADALVKLGDLEERNNNAEKAQAYYKQAVKEYPNSASAKTAKSKLAN</sequence>
<dbReference type="GO" id="GO:0030288">
    <property type="term" value="C:outer membrane-bounded periplasmic space"/>
    <property type="evidence" value="ECO:0007669"/>
    <property type="project" value="UniProtKB-UniRule"/>
</dbReference>
<dbReference type="PROSITE" id="PS50005">
    <property type="entry name" value="TPR"/>
    <property type="match status" value="2"/>
</dbReference>
<keyword evidence="2" id="KW-0802">TPR repeat</keyword>
<dbReference type="InterPro" id="IPR034706">
    <property type="entry name" value="CpoB"/>
</dbReference>
<protein>
    <recommendedName>
        <fullName evidence="1">Cell division coordinator CpoB</fullName>
    </recommendedName>
</protein>
<dbReference type="InterPro" id="IPR032519">
    <property type="entry name" value="YbgF_tri"/>
</dbReference>
<keyword evidence="6" id="KW-1185">Reference proteome</keyword>
<keyword evidence="1" id="KW-0574">Periplasm</keyword>
<feature type="coiled-coil region" evidence="1">
    <location>
        <begin position="47"/>
        <end position="81"/>
    </location>
</feature>
<feature type="signal peptide" evidence="1">
    <location>
        <begin position="1"/>
        <end position="23"/>
    </location>
</feature>
<dbReference type="Gene3D" id="1.25.40.10">
    <property type="entry name" value="Tetratricopeptide repeat domain"/>
    <property type="match status" value="1"/>
</dbReference>
<dbReference type="Proteomes" id="UP000281112">
    <property type="component" value="Unassembled WGS sequence"/>
</dbReference>
<comment type="function">
    <text evidence="1">Mediates coordination of peptidoglycan synthesis and outer membrane constriction during cell division.</text>
</comment>
<dbReference type="Pfam" id="PF13424">
    <property type="entry name" value="TPR_12"/>
    <property type="match status" value="1"/>
</dbReference>
<dbReference type="EMBL" id="RJVQ01000003">
    <property type="protein sequence ID" value="RQW63298.1"/>
    <property type="molecule type" value="Genomic_DNA"/>
</dbReference>
<gene>
    <name evidence="5" type="primary">ybgF</name>
    <name evidence="1" type="synonym">cpoB</name>
    <name evidence="5" type="ORF">EES38_08570</name>
</gene>
<keyword evidence="1" id="KW-0175">Coiled coil</keyword>
<feature type="region of interest" description="Disordered" evidence="3">
    <location>
        <begin position="106"/>
        <end position="126"/>
    </location>
</feature>
<evidence type="ECO:0000256" key="1">
    <source>
        <dbReference type="HAMAP-Rule" id="MF_02066"/>
    </source>
</evidence>
<feature type="chain" id="PRO_5018344970" description="Cell division coordinator CpoB" evidence="1">
    <location>
        <begin position="24"/>
        <end position="255"/>
    </location>
</feature>
<dbReference type="InterPro" id="IPR011990">
    <property type="entry name" value="TPR-like_helical_dom_sf"/>
</dbReference>
<dbReference type="HAMAP" id="MF_02066">
    <property type="entry name" value="CpoB"/>
    <property type="match status" value="1"/>
</dbReference>